<protein>
    <recommendedName>
        <fullName evidence="4">ASST-domain-containing protein</fullName>
    </recommendedName>
</protein>
<feature type="transmembrane region" description="Helical" evidence="1">
    <location>
        <begin position="548"/>
        <end position="569"/>
    </location>
</feature>
<organism evidence="2 3">
    <name type="scientific">Penicillium steckii</name>
    <dbReference type="NCBI Taxonomy" id="303698"/>
    <lineage>
        <taxon>Eukaryota</taxon>
        <taxon>Fungi</taxon>
        <taxon>Dikarya</taxon>
        <taxon>Ascomycota</taxon>
        <taxon>Pezizomycotina</taxon>
        <taxon>Eurotiomycetes</taxon>
        <taxon>Eurotiomycetidae</taxon>
        <taxon>Eurotiales</taxon>
        <taxon>Aspergillaceae</taxon>
        <taxon>Penicillium</taxon>
    </lineage>
</organism>
<dbReference type="AlphaFoldDB" id="A0A1V6T8J9"/>
<evidence type="ECO:0008006" key="4">
    <source>
        <dbReference type="Google" id="ProtNLM"/>
    </source>
</evidence>
<evidence type="ECO:0000256" key="1">
    <source>
        <dbReference type="SAM" id="Phobius"/>
    </source>
</evidence>
<comment type="caution">
    <text evidence="2">The sequence shown here is derived from an EMBL/GenBank/DDBJ whole genome shotgun (WGS) entry which is preliminary data.</text>
</comment>
<sequence>MFMRASSAVTRLRLWLGRGDRHTKFNLRRWIFALVAVISASVLFWIFVVPQLLRFRFRYGLSRYDMGWYGFGPSRNYVSFHEQSPVVEITPAGAQCDQRYTFIAPRGDSVIHPGPMILDASGELVWMKDNWGTTQDFKVQRYKGEDYVTYWQGDEEDGHGRGSWYMLDSSYTVRYVVSPYGAIEGDLHDFQITSNDTVIITAYEPIPYDLTSVGGPELGWLYDGVIQEIDMETGELLFEWRSSSFYPPESSFEPLGNKGHERTLGYDYFHLNSVDKDDYGRYLISARHTHTVTCIDGITAEVLWSLGGKDNQFFDESDGIATQFSWQHDARWRGPSTITLFNNAANAGTDPSLSSHGILLELDISARKAKVLRSYDHPQELLVVSQGNMQTLDTGNVLVGWGHSAAFTEFSPEGEVVCDVHFGASAYFTFGRIVSYRSFKSDWIGMPNTLPDTAITEDSVFVSWNGATEVATWRLEAWDGSDLKNMTFYTVHDVERTGFETQIPFTSNVTSYFRVAAIDSENEVIGMTEIHQRASEPVKQGYTSSHPWRVAFMLVFIFGLIPTSLYFAVTRCTRWQISKRNRAYRLVAHKDEDDVYSRDENSHLPI</sequence>
<keyword evidence="1" id="KW-0472">Membrane</keyword>
<dbReference type="EMBL" id="MLKD01000010">
    <property type="protein sequence ID" value="OQE22476.1"/>
    <property type="molecule type" value="Genomic_DNA"/>
</dbReference>
<dbReference type="PANTHER" id="PTHR35340:SF5">
    <property type="entry name" value="ASST-DOMAIN-CONTAINING PROTEIN"/>
    <property type="match status" value="1"/>
</dbReference>
<dbReference type="PANTHER" id="PTHR35340">
    <property type="entry name" value="PQQ ENZYME REPEAT PROTEIN-RELATED"/>
    <property type="match status" value="1"/>
</dbReference>
<dbReference type="STRING" id="303698.A0A1V6T8J9"/>
<dbReference type="Pfam" id="PF14269">
    <property type="entry name" value="Arylsulfotran_2"/>
    <property type="match status" value="1"/>
</dbReference>
<dbReference type="Proteomes" id="UP000191285">
    <property type="component" value="Unassembled WGS sequence"/>
</dbReference>
<dbReference type="OrthoDB" id="5427350at2759"/>
<evidence type="ECO:0000313" key="2">
    <source>
        <dbReference type="EMBL" id="OQE22476.1"/>
    </source>
</evidence>
<keyword evidence="3" id="KW-1185">Reference proteome</keyword>
<name>A0A1V6T8J9_9EURO</name>
<gene>
    <name evidence="2" type="ORF">PENSTE_c010G06315</name>
</gene>
<dbReference type="InterPro" id="IPR053143">
    <property type="entry name" value="Arylsulfate_ST"/>
</dbReference>
<feature type="transmembrane region" description="Helical" evidence="1">
    <location>
        <begin position="30"/>
        <end position="53"/>
    </location>
</feature>
<accession>A0A1V6T8J9</accession>
<keyword evidence="1" id="KW-1133">Transmembrane helix</keyword>
<keyword evidence="1" id="KW-0812">Transmembrane</keyword>
<evidence type="ECO:0000313" key="3">
    <source>
        <dbReference type="Proteomes" id="UP000191285"/>
    </source>
</evidence>
<reference evidence="3" key="1">
    <citation type="journal article" date="2017" name="Nat. Microbiol.">
        <title>Global analysis of biosynthetic gene clusters reveals vast potential of secondary metabolite production in Penicillium species.</title>
        <authorList>
            <person name="Nielsen J.C."/>
            <person name="Grijseels S."/>
            <person name="Prigent S."/>
            <person name="Ji B."/>
            <person name="Dainat J."/>
            <person name="Nielsen K.F."/>
            <person name="Frisvad J.C."/>
            <person name="Workman M."/>
            <person name="Nielsen J."/>
        </authorList>
    </citation>
    <scope>NUCLEOTIDE SEQUENCE [LARGE SCALE GENOMIC DNA]</scope>
    <source>
        <strain evidence="3">IBT 24891</strain>
    </source>
</reference>
<dbReference type="InterPro" id="IPR039535">
    <property type="entry name" value="ASST-like"/>
</dbReference>
<proteinExistence type="predicted"/>